<sequence length="302" mass="33894">MNGILPVYKERGMTSHDVVFKLRKILNTKKIGHSGTLDPNVDGVLPVAIGRATKVVDYLIASGKVYRGSITLGFATTTEDLDGEEVERIRLNAPFTNEQINSALAQLTGVITQIPPMYSAVKVNGKKLYEYARAGEAVTRPSRQVTVSDFRQIKEATWDAAAKTQTIYFEVAASKGTYVRTLAVDCGCILGVPAVMSSLTRFKSGGFEIKEAIKLSEIQTLVTNNELTSYLRPIDYPLMQYSLIDVNNDLWERLKNGGWFTKNELNIDADVIRMRYQNETKALYQWDDQKKVYKPLKMFSNQ</sequence>
<dbReference type="GO" id="GO:0160148">
    <property type="term" value="F:tRNA pseudouridine(55) synthase activity"/>
    <property type="evidence" value="ECO:0007669"/>
    <property type="project" value="UniProtKB-EC"/>
</dbReference>
<dbReference type="NCBIfam" id="TIGR00431">
    <property type="entry name" value="TruB"/>
    <property type="match status" value="1"/>
</dbReference>
<keyword evidence="4 5" id="KW-0413">Isomerase</keyword>
<dbReference type="RefSeq" id="WP_205143034.1">
    <property type="nucleotide sequence ID" value="NZ_JAFBDN010000002.1"/>
</dbReference>
<dbReference type="Gene3D" id="3.30.2350.10">
    <property type="entry name" value="Pseudouridine synthase"/>
    <property type="match status" value="1"/>
</dbReference>
<dbReference type="InterPro" id="IPR020103">
    <property type="entry name" value="PsdUridine_synth_cat_dom_sf"/>
</dbReference>
<dbReference type="HAMAP" id="MF_01080">
    <property type="entry name" value="TruB_bact"/>
    <property type="match status" value="1"/>
</dbReference>
<feature type="domain" description="Pseudouridine synthase II N-terminal" evidence="6">
    <location>
        <begin position="23"/>
        <end position="179"/>
    </location>
</feature>
<reference evidence="8" key="1">
    <citation type="submission" date="2021-04" db="EMBL/GenBank/DDBJ databases">
        <title>Taxonomic assessment of Weissella genus.</title>
        <authorList>
            <person name="Fanelli F."/>
            <person name="Chieffi D."/>
            <person name="Dell'Aquila A."/>
            <person name="Gyu-Sung C."/>
            <person name="Franz C.M.A.P."/>
            <person name="Fusco V."/>
        </authorList>
    </citation>
    <scope>NUCLEOTIDE SEQUENCE</scope>
    <source>
        <strain evidence="8">LMG 25373</strain>
    </source>
</reference>
<evidence type="ECO:0000259" key="6">
    <source>
        <dbReference type="Pfam" id="PF01509"/>
    </source>
</evidence>
<comment type="function">
    <text evidence="5">Responsible for synthesis of pseudouridine from uracil-55 in the psi GC loop of transfer RNAs.</text>
</comment>
<evidence type="ECO:0000256" key="4">
    <source>
        <dbReference type="ARBA" id="ARBA00023235"/>
    </source>
</evidence>
<dbReference type="PANTHER" id="PTHR13767:SF2">
    <property type="entry name" value="PSEUDOURIDYLATE SYNTHASE TRUB1"/>
    <property type="match status" value="1"/>
</dbReference>
<dbReference type="EC" id="5.4.99.25" evidence="5"/>
<accession>A0ABT0VGQ9</accession>
<dbReference type="SUPFAM" id="SSF55120">
    <property type="entry name" value="Pseudouridine synthase"/>
    <property type="match status" value="1"/>
</dbReference>
<proteinExistence type="inferred from homology"/>
<name>A0ABT0VGQ9_9LACO</name>
<feature type="active site" description="Nucleophile" evidence="5">
    <location>
        <position position="38"/>
    </location>
</feature>
<dbReference type="EMBL" id="JAGMVS010000037">
    <property type="protein sequence ID" value="MCM2436594.1"/>
    <property type="molecule type" value="Genomic_DNA"/>
</dbReference>
<comment type="catalytic activity">
    <reaction evidence="1 5">
        <text>uridine(55) in tRNA = pseudouridine(55) in tRNA</text>
        <dbReference type="Rhea" id="RHEA:42532"/>
        <dbReference type="Rhea" id="RHEA-COMP:10101"/>
        <dbReference type="Rhea" id="RHEA-COMP:10102"/>
        <dbReference type="ChEBI" id="CHEBI:65314"/>
        <dbReference type="ChEBI" id="CHEBI:65315"/>
        <dbReference type="EC" id="5.4.99.25"/>
    </reaction>
</comment>
<evidence type="ECO:0000256" key="5">
    <source>
        <dbReference type="HAMAP-Rule" id="MF_01080"/>
    </source>
</evidence>
<organism evidence="8 9">
    <name type="scientific">Periweissella beninensis</name>
    <dbReference type="NCBI Taxonomy" id="504936"/>
    <lineage>
        <taxon>Bacteria</taxon>
        <taxon>Bacillati</taxon>
        <taxon>Bacillota</taxon>
        <taxon>Bacilli</taxon>
        <taxon>Lactobacillales</taxon>
        <taxon>Lactobacillaceae</taxon>
        <taxon>Periweissella</taxon>
    </lineage>
</organism>
<dbReference type="Pfam" id="PF16198">
    <property type="entry name" value="TruB_C_2"/>
    <property type="match status" value="1"/>
</dbReference>
<evidence type="ECO:0000259" key="7">
    <source>
        <dbReference type="Pfam" id="PF16198"/>
    </source>
</evidence>
<evidence type="ECO:0000256" key="3">
    <source>
        <dbReference type="ARBA" id="ARBA00022694"/>
    </source>
</evidence>
<gene>
    <name evidence="5 8" type="primary">truB</name>
    <name evidence="8" type="ORF">KAK10_01415</name>
</gene>
<comment type="caution">
    <text evidence="8">The sequence shown here is derived from an EMBL/GenBank/DDBJ whole genome shotgun (WGS) entry which is preliminary data.</text>
</comment>
<keyword evidence="9" id="KW-1185">Reference proteome</keyword>
<feature type="domain" description="tRNA pseudouridylate synthase B C-terminal" evidence="7">
    <location>
        <begin position="180"/>
        <end position="238"/>
    </location>
</feature>
<dbReference type="Pfam" id="PF01509">
    <property type="entry name" value="TruB_N"/>
    <property type="match status" value="1"/>
</dbReference>
<protein>
    <recommendedName>
        <fullName evidence="5">tRNA pseudouridine synthase B</fullName>
        <ecNumber evidence="5">5.4.99.25</ecNumber>
    </recommendedName>
    <alternativeName>
        <fullName evidence="5">tRNA pseudouridine(55) synthase</fullName>
        <shortName evidence="5">Psi55 synthase</shortName>
    </alternativeName>
    <alternativeName>
        <fullName evidence="5">tRNA pseudouridylate synthase</fullName>
    </alternativeName>
    <alternativeName>
        <fullName evidence="5">tRNA-uridine isomerase</fullName>
    </alternativeName>
</protein>
<comment type="similarity">
    <text evidence="2 5">Belongs to the pseudouridine synthase TruB family. Type 1 subfamily.</text>
</comment>
<evidence type="ECO:0000313" key="9">
    <source>
        <dbReference type="Proteomes" id="UP001057481"/>
    </source>
</evidence>
<dbReference type="PANTHER" id="PTHR13767">
    <property type="entry name" value="TRNA-PSEUDOURIDINE SYNTHASE"/>
    <property type="match status" value="1"/>
</dbReference>
<keyword evidence="3 5" id="KW-0819">tRNA processing</keyword>
<dbReference type="Proteomes" id="UP001057481">
    <property type="component" value="Unassembled WGS sequence"/>
</dbReference>
<evidence type="ECO:0000313" key="8">
    <source>
        <dbReference type="EMBL" id="MCM2436594.1"/>
    </source>
</evidence>
<evidence type="ECO:0000256" key="1">
    <source>
        <dbReference type="ARBA" id="ARBA00000385"/>
    </source>
</evidence>
<dbReference type="InterPro" id="IPR032819">
    <property type="entry name" value="TruB_C"/>
</dbReference>
<dbReference type="InterPro" id="IPR014780">
    <property type="entry name" value="tRNA_psdUridine_synth_TruB"/>
</dbReference>
<evidence type="ECO:0000256" key="2">
    <source>
        <dbReference type="ARBA" id="ARBA00005642"/>
    </source>
</evidence>
<dbReference type="CDD" id="cd02573">
    <property type="entry name" value="PseudoU_synth_EcTruB"/>
    <property type="match status" value="1"/>
</dbReference>
<dbReference type="InterPro" id="IPR002501">
    <property type="entry name" value="PsdUridine_synth_N"/>
</dbReference>